<name>A0A660S6F8_UNCT6</name>
<proteinExistence type="predicted"/>
<dbReference type="AlphaFoldDB" id="A0A660S6F8"/>
<feature type="domain" description="PTS EIIA type-2" evidence="1">
    <location>
        <begin position="6"/>
        <end position="128"/>
    </location>
</feature>
<sequence>MKYKTVKLKSKNKTKIIKELVTASSIKKEYKGNVINDIIAFEKRFNKSLWDDYVIFRYISDKIKESEVIFGFSEEGVKYNYYDDELKHIFLLILVGNDCKEVVELITFYKKLLSDEEVINYIIENKGENIFEDRFLFKPEEIKK</sequence>
<dbReference type="Pfam" id="PF00359">
    <property type="entry name" value="PTS_EIIA_2"/>
    <property type="match status" value="1"/>
</dbReference>
<dbReference type="InterPro" id="IPR016152">
    <property type="entry name" value="PTrfase/Anion_transptr"/>
</dbReference>
<reference evidence="2 3" key="1">
    <citation type="submission" date="2018-06" db="EMBL/GenBank/DDBJ databases">
        <title>Extensive metabolic versatility and redundancy in microbially diverse, dynamic hydrothermal sediments.</title>
        <authorList>
            <person name="Dombrowski N."/>
            <person name="Teske A."/>
            <person name="Baker B.J."/>
        </authorList>
    </citation>
    <scope>NUCLEOTIDE SEQUENCE [LARGE SCALE GENOMIC DNA]</scope>
    <source>
        <strain evidence="2">B35_G9</strain>
    </source>
</reference>
<dbReference type="Gene3D" id="3.40.930.10">
    <property type="entry name" value="Mannitol-specific EII, Chain A"/>
    <property type="match status" value="1"/>
</dbReference>
<dbReference type="InterPro" id="IPR002178">
    <property type="entry name" value="PTS_EIIA_type-2_dom"/>
</dbReference>
<evidence type="ECO:0000313" key="2">
    <source>
        <dbReference type="EMBL" id="RKX65460.1"/>
    </source>
</evidence>
<gene>
    <name evidence="2" type="ORF">DRP44_06310</name>
</gene>
<protein>
    <recommendedName>
        <fullName evidence="1">PTS EIIA type-2 domain-containing protein</fullName>
    </recommendedName>
</protein>
<dbReference type="SUPFAM" id="SSF55804">
    <property type="entry name" value="Phoshotransferase/anion transport protein"/>
    <property type="match status" value="1"/>
</dbReference>
<evidence type="ECO:0000259" key="1">
    <source>
        <dbReference type="Pfam" id="PF00359"/>
    </source>
</evidence>
<dbReference type="Proteomes" id="UP000282321">
    <property type="component" value="Unassembled WGS sequence"/>
</dbReference>
<evidence type="ECO:0000313" key="3">
    <source>
        <dbReference type="Proteomes" id="UP000282321"/>
    </source>
</evidence>
<comment type="caution">
    <text evidence="2">The sequence shown here is derived from an EMBL/GenBank/DDBJ whole genome shotgun (WGS) entry which is preliminary data.</text>
</comment>
<dbReference type="EMBL" id="QNBC01000089">
    <property type="protein sequence ID" value="RKX65460.1"/>
    <property type="molecule type" value="Genomic_DNA"/>
</dbReference>
<organism evidence="2 3">
    <name type="scientific">candidate division TA06 bacterium</name>
    <dbReference type="NCBI Taxonomy" id="2250710"/>
    <lineage>
        <taxon>Bacteria</taxon>
        <taxon>Bacteria division TA06</taxon>
    </lineage>
</organism>
<accession>A0A660S6F8</accession>